<evidence type="ECO:0000313" key="8">
    <source>
        <dbReference type="EMBL" id="SEP74066.1"/>
    </source>
</evidence>
<dbReference type="InParanoid" id="A0A1H9ABE2"/>
<keyword evidence="4" id="KW-0378">Hydrolase</keyword>
<evidence type="ECO:0000256" key="2">
    <source>
        <dbReference type="ARBA" id="ARBA00022670"/>
    </source>
</evidence>
<evidence type="ECO:0000256" key="1">
    <source>
        <dbReference type="ARBA" id="ARBA00001947"/>
    </source>
</evidence>
<dbReference type="STRING" id="478744.SAMN05444359_10237"/>
<evidence type="ECO:0000256" key="4">
    <source>
        <dbReference type="ARBA" id="ARBA00022801"/>
    </source>
</evidence>
<dbReference type="GO" id="GO:0004222">
    <property type="term" value="F:metalloendopeptidase activity"/>
    <property type="evidence" value="ECO:0007669"/>
    <property type="project" value="InterPro"/>
</dbReference>
<dbReference type="Pfam" id="PF01435">
    <property type="entry name" value="Peptidase_M48"/>
    <property type="match status" value="1"/>
</dbReference>
<dbReference type="AlphaFoldDB" id="A0A1H9ABE2"/>
<dbReference type="RefSeq" id="WP_090165234.1">
    <property type="nucleotide sequence ID" value="NZ_FOFB01000002.1"/>
</dbReference>
<proteinExistence type="predicted"/>
<dbReference type="InterPro" id="IPR011990">
    <property type="entry name" value="TPR-like_helical_dom_sf"/>
</dbReference>
<keyword evidence="3" id="KW-0479">Metal-binding</keyword>
<keyword evidence="9" id="KW-1185">Reference proteome</keyword>
<dbReference type="Proteomes" id="UP000199021">
    <property type="component" value="Unassembled WGS sequence"/>
</dbReference>
<keyword evidence="5" id="KW-0862">Zinc</keyword>
<comment type="cofactor">
    <cofactor evidence="1">
        <name>Zn(2+)</name>
        <dbReference type="ChEBI" id="CHEBI:29105"/>
    </cofactor>
</comment>
<dbReference type="SUPFAM" id="SSF48452">
    <property type="entry name" value="TPR-like"/>
    <property type="match status" value="1"/>
</dbReference>
<feature type="domain" description="Peptidase M48" evidence="7">
    <location>
        <begin position="58"/>
        <end position="209"/>
    </location>
</feature>
<keyword evidence="2" id="KW-0645">Protease</keyword>
<dbReference type="Gene3D" id="1.25.40.10">
    <property type="entry name" value="Tetratricopeptide repeat domain"/>
    <property type="match status" value="1"/>
</dbReference>
<evidence type="ECO:0000256" key="3">
    <source>
        <dbReference type="ARBA" id="ARBA00022723"/>
    </source>
</evidence>
<evidence type="ECO:0000259" key="7">
    <source>
        <dbReference type="Pfam" id="PF01435"/>
    </source>
</evidence>
<accession>A0A1H9ABE2</accession>
<dbReference type="OrthoDB" id="1376641at2"/>
<evidence type="ECO:0000256" key="5">
    <source>
        <dbReference type="ARBA" id="ARBA00022833"/>
    </source>
</evidence>
<keyword evidence="6" id="KW-0482">Metalloprotease</keyword>
<sequence length="577" mass="64850">MMNGNVTSLLTGMLFCLASLLNGQNEIQTAFSMIGGSNTAIEQEQLREEGSKFEIANRVYKRLIAAKGDRRFTPPAFYIASGEKFLAFMEADGLSIGLEEKAFDLCMEMGEDALAAVLGHELSHFYEKHGFDFNILSEFQDEKTGEAVSGVRTRLGNDAEANAFANDLLNSIDRSWSRLVKLSNETESDYLGGFLAYSAGYSVDKLPEMYGKLYEGYGLKDTIFGYGTLQERQELAQATQRKLDNFIDLFEVANLLISVERFADARVLYKYILREYQGREIYNNLGVLTVMEALSCLGDRKKDFRLPLELDLSFGTGTKGIEAYPPGFFEKLLEEALYYFQSAASLDADYAPAYLNQATVYYLREDYTRATFYADVEARDRAEKFPETFPNTGHDADVLLALITIKQGDKAKGISLLEKASANSNVAAINLKIAKGEELPSSSSDGPEWSISDLEQDDILVKSQSINKSKDLRIFDDDKLRVWNEKAGLTDAKIYRFKPRFELNLPDVYFMITNPGYDELNFDDLGVGSTAEAIREEYGEPNKIISAVNGEVWAYDETILIFDAEQKVRRYALWLAD</sequence>
<dbReference type="EMBL" id="FOFB01000002">
    <property type="protein sequence ID" value="SEP74066.1"/>
    <property type="molecule type" value="Genomic_DNA"/>
</dbReference>
<reference evidence="9" key="1">
    <citation type="submission" date="2016-10" db="EMBL/GenBank/DDBJ databases">
        <authorList>
            <person name="Varghese N."/>
            <person name="Submissions S."/>
        </authorList>
    </citation>
    <scope>NUCLEOTIDE SEQUENCE [LARGE SCALE GENOMIC DNA]</scope>
    <source>
        <strain evidence="9">DSM 24740</strain>
    </source>
</reference>
<organism evidence="8 9">
    <name type="scientific">Neolewinella agarilytica</name>
    <dbReference type="NCBI Taxonomy" id="478744"/>
    <lineage>
        <taxon>Bacteria</taxon>
        <taxon>Pseudomonadati</taxon>
        <taxon>Bacteroidota</taxon>
        <taxon>Saprospiria</taxon>
        <taxon>Saprospirales</taxon>
        <taxon>Lewinellaceae</taxon>
        <taxon>Neolewinella</taxon>
    </lineage>
</organism>
<dbReference type="GO" id="GO:0046872">
    <property type="term" value="F:metal ion binding"/>
    <property type="evidence" value="ECO:0007669"/>
    <property type="project" value="UniProtKB-KW"/>
</dbReference>
<protein>
    <submittedName>
        <fullName evidence="8">Peptidase family M48</fullName>
    </submittedName>
</protein>
<name>A0A1H9ABE2_9BACT</name>
<evidence type="ECO:0000313" key="9">
    <source>
        <dbReference type="Proteomes" id="UP000199021"/>
    </source>
</evidence>
<evidence type="ECO:0000256" key="6">
    <source>
        <dbReference type="ARBA" id="ARBA00023049"/>
    </source>
</evidence>
<dbReference type="InterPro" id="IPR001915">
    <property type="entry name" value="Peptidase_M48"/>
</dbReference>
<gene>
    <name evidence="8" type="ORF">SAMN05444359_10237</name>
</gene>
<dbReference type="GO" id="GO:0006508">
    <property type="term" value="P:proteolysis"/>
    <property type="evidence" value="ECO:0007669"/>
    <property type="project" value="UniProtKB-KW"/>
</dbReference>